<evidence type="ECO:0000256" key="1">
    <source>
        <dbReference type="SAM" id="MobiDB-lite"/>
    </source>
</evidence>
<accession>A0ABV3RRR3</accession>
<evidence type="ECO:0000313" key="2">
    <source>
        <dbReference type="EMBL" id="MEW9921695.1"/>
    </source>
</evidence>
<protein>
    <submittedName>
        <fullName evidence="2">Uncharacterized protein</fullName>
    </submittedName>
</protein>
<dbReference type="EMBL" id="JBFNXX010000019">
    <property type="protein sequence ID" value="MEW9921695.1"/>
    <property type="molecule type" value="Genomic_DNA"/>
</dbReference>
<keyword evidence="3" id="KW-1185">Reference proteome</keyword>
<name>A0ABV3RRR3_9RHOB</name>
<dbReference type="Proteomes" id="UP001556098">
    <property type="component" value="Unassembled WGS sequence"/>
</dbReference>
<dbReference type="RefSeq" id="WP_367879392.1">
    <property type="nucleotide sequence ID" value="NZ_JBFNXX010000019.1"/>
</dbReference>
<organism evidence="2 3">
    <name type="scientific">Sulfitobacter sediminis</name>
    <dbReference type="NCBI Taxonomy" id="3234186"/>
    <lineage>
        <taxon>Bacteria</taxon>
        <taxon>Pseudomonadati</taxon>
        <taxon>Pseudomonadota</taxon>
        <taxon>Alphaproteobacteria</taxon>
        <taxon>Rhodobacterales</taxon>
        <taxon>Roseobacteraceae</taxon>
        <taxon>Sulfitobacter</taxon>
    </lineage>
</organism>
<feature type="region of interest" description="Disordered" evidence="1">
    <location>
        <begin position="114"/>
        <end position="134"/>
    </location>
</feature>
<evidence type="ECO:0000313" key="3">
    <source>
        <dbReference type="Proteomes" id="UP001556098"/>
    </source>
</evidence>
<proteinExistence type="predicted"/>
<sequence>MKKGATPELDSKWWSKNKAKTMKKSGLGAELKSFETLKAKAELSGQTDAEIAKAYADTLKQLKVVKTKIPVAIKACNDKLHKDTVEALKKYPKIIQAEETRLTQLAKDYAAKAKGGGKKDDATAPKQKKGKPGKIWGKNVWTELAKVYKTDWIKQAKGGDLELVLNSDIIDVLEDEGDYVTPQQMVDDCNALFKRLLKDVVDTARKIDAAVGKKTPQEVDKLRENFAPMVNRFVASYKADFEKIPKVRWAKFQARKTAYKNYQIETGLKITQSTLGVAGAAAGIVGTGGAGLVLGIVGLVRSVAALAKEIHKAAQEAETVGKALVKDLNTLQVRYRTAEGQAKKTQGAAEVGGSVLKGILGVDAPFIATLPKCDDNFTLWGNKVDGLSVKARKTSADVMKGIKACEALETKLKNASDKKAQKIYQNLRKARVGLSSALDGTSDLMGRVTKEDKARPVVKKVLEELKSTNPKYADVFDRAFPALVNLGLAGASAGVSYADATAKTLDHVKTSLGLFNDIASEGQSQLEATLG</sequence>
<comment type="caution">
    <text evidence="2">The sequence shown here is derived from an EMBL/GenBank/DDBJ whole genome shotgun (WGS) entry which is preliminary data.</text>
</comment>
<gene>
    <name evidence="2" type="ORF">AB2B41_18970</name>
</gene>
<reference evidence="2 3" key="1">
    <citation type="submission" date="2024-07" db="EMBL/GenBank/DDBJ databases">
        <title>Marimonas sp.nov., isolated from tidal-flat sediment.</title>
        <authorList>
            <person name="Jayan J.N."/>
            <person name="Lee S.S."/>
        </authorList>
    </citation>
    <scope>NUCLEOTIDE SEQUENCE [LARGE SCALE GENOMIC DNA]</scope>
    <source>
        <strain evidence="2 3">MJW-29</strain>
    </source>
</reference>